<dbReference type="KEGG" id="tva:4765727"/>
<reference evidence="5" key="2">
    <citation type="journal article" date="2007" name="Science">
        <title>Draft genome sequence of the sexually transmitted pathogen Trichomonas vaginalis.</title>
        <authorList>
            <person name="Carlton J.M."/>
            <person name="Hirt R.P."/>
            <person name="Silva J.C."/>
            <person name="Delcher A.L."/>
            <person name="Schatz M."/>
            <person name="Zhao Q."/>
            <person name="Wortman J.R."/>
            <person name="Bidwell S.L."/>
            <person name="Alsmark U.C.M."/>
            <person name="Besteiro S."/>
            <person name="Sicheritz-Ponten T."/>
            <person name="Noel C.J."/>
            <person name="Dacks J.B."/>
            <person name="Foster P.G."/>
            <person name="Simillion C."/>
            <person name="Van de Peer Y."/>
            <person name="Miranda-Saavedra D."/>
            <person name="Barton G.J."/>
            <person name="Westrop G.D."/>
            <person name="Mueller S."/>
            <person name="Dessi D."/>
            <person name="Fiori P.L."/>
            <person name="Ren Q."/>
            <person name="Paulsen I."/>
            <person name="Zhang H."/>
            <person name="Bastida-Corcuera F.D."/>
            <person name="Simoes-Barbosa A."/>
            <person name="Brown M.T."/>
            <person name="Hayes R.D."/>
            <person name="Mukherjee M."/>
            <person name="Okumura C.Y."/>
            <person name="Schneider R."/>
            <person name="Smith A.J."/>
            <person name="Vanacova S."/>
            <person name="Villalvazo M."/>
            <person name="Haas B.J."/>
            <person name="Pertea M."/>
            <person name="Feldblyum T.V."/>
            <person name="Utterback T.R."/>
            <person name="Shu C.L."/>
            <person name="Osoegawa K."/>
            <person name="de Jong P.J."/>
            <person name="Hrdy I."/>
            <person name="Horvathova L."/>
            <person name="Zubacova Z."/>
            <person name="Dolezal P."/>
            <person name="Malik S.B."/>
            <person name="Logsdon J.M. Jr."/>
            <person name="Henze K."/>
            <person name="Gupta A."/>
            <person name="Wang C.C."/>
            <person name="Dunne R.L."/>
            <person name="Upcroft J.A."/>
            <person name="Upcroft P."/>
            <person name="White O."/>
            <person name="Salzberg S.L."/>
            <person name="Tang P."/>
            <person name="Chiu C.-H."/>
            <person name="Lee Y.-S."/>
            <person name="Embley T.M."/>
            <person name="Coombs G.H."/>
            <person name="Mottram J.C."/>
            <person name="Tachezy J."/>
            <person name="Fraser-Liggett C.M."/>
            <person name="Johnson P.J."/>
        </authorList>
    </citation>
    <scope>NUCLEOTIDE SEQUENCE [LARGE SCALE GENOMIC DNA]</scope>
    <source>
        <strain evidence="5">G3</strain>
    </source>
</reference>
<sequence>MEIPQLGFGTYLANDPAKLKAALHYAIEECGVRHIDTAFAYYNQNVIGETLKEIFAKGKIKREDMFITTKLWCTHHRKDLVEPELHENLAQLQLSYVDLFLIHQPIAFKSLPAKDGTMMPKDEKGKIQYEQIDILETYHAMEECQKKGLTRHIGVSNFSIEQLERIWFNCEIKPYANQVECNIYRQFKPLLSYCESHNIYLMAHTTIGHPPLKGPFGTSLLEDPVVKQVASEAKKTSAQICLKFLQQKSKMYILIPMSMNPKNIKSNYELDFTLTEQQMKKLEELDRFYSFYDYADFFGVDILNLGTNRWGQ</sequence>
<dbReference type="PANTHER" id="PTHR11732">
    <property type="entry name" value="ALDO/KETO REDUCTASE"/>
    <property type="match status" value="1"/>
</dbReference>
<dbReference type="OMA" id="PRIHLGV"/>
<dbReference type="Pfam" id="PF00248">
    <property type="entry name" value="Aldo_ket_red"/>
    <property type="match status" value="1"/>
</dbReference>
<evidence type="ECO:0000256" key="3">
    <source>
        <dbReference type="PIRSR" id="PIRSR000097-3"/>
    </source>
</evidence>
<dbReference type="SUPFAM" id="SSF51430">
    <property type="entry name" value="NAD(P)-linked oxidoreductase"/>
    <property type="match status" value="1"/>
</dbReference>
<dbReference type="InParanoid" id="A2EHN6"/>
<dbReference type="Gene3D" id="3.20.20.100">
    <property type="entry name" value="NADP-dependent oxidoreductase domain"/>
    <property type="match status" value="1"/>
</dbReference>
<keyword evidence="6" id="KW-1185">Reference proteome</keyword>
<evidence type="ECO:0000313" key="6">
    <source>
        <dbReference type="Proteomes" id="UP000001542"/>
    </source>
</evidence>
<name>A2EHN6_TRIV3</name>
<dbReference type="InterPro" id="IPR023210">
    <property type="entry name" value="NADP_OxRdtase_dom"/>
</dbReference>
<dbReference type="Proteomes" id="UP000001542">
    <property type="component" value="Unassembled WGS sequence"/>
</dbReference>
<dbReference type="AlphaFoldDB" id="A2EHN6"/>
<dbReference type="PROSITE" id="PS00062">
    <property type="entry name" value="ALDOKETO_REDUCTASE_2"/>
    <property type="match status" value="1"/>
</dbReference>
<dbReference type="InterPro" id="IPR020471">
    <property type="entry name" value="AKR"/>
</dbReference>
<dbReference type="EMBL" id="DS113391">
    <property type="protein sequence ID" value="EAY07832.1"/>
    <property type="molecule type" value="Genomic_DNA"/>
</dbReference>
<reference evidence="5" key="1">
    <citation type="submission" date="2006-10" db="EMBL/GenBank/DDBJ databases">
        <authorList>
            <person name="Amadeo P."/>
            <person name="Zhao Q."/>
            <person name="Wortman J."/>
            <person name="Fraser-Liggett C."/>
            <person name="Carlton J."/>
        </authorList>
    </citation>
    <scope>NUCLEOTIDE SEQUENCE</scope>
    <source>
        <strain evidence="5">G3</strain>
    </source>
</reference>
<dbReference type="FunFam" id="3.20.20.100:FF:000049">
    <property type="entry name" value="Oxidoreductase, aldo/keto reductase family protein"/>
    <property type="match status" value="1"/>
</dbReference>
<dbReference type="PIRSF" id="PIRSF000097">
    <property type="entry name" value="AKR"/>
    <property type="match status" value="1"/>
</dbReference>
<dbReference type="VEuPathDB" id="TrichDB:TVAG_312310"/>
<evidence type="ECO:0000259" key="4">
    <source>
        <dbReference type="Pfam" id="PF00248"/>
    </source>
</evidence>
<accession>A2EHN6</accession>
<proteinExistence type="predicted"/>
<dbReference type="RefSeq" id="XP_001320055.1">
    <property type="nucleotide sequence ID" value="XM_001320020.1"/>
</dbReference>
<organism evidence="5 6">
    <name type="scientific">Trichomonas vaginalis (strain ATCC PRA-98 / G3)</name>
    <dbReference type="NCBI Taxonomy" id="412133"/>
    <lineage>
        <taxon>Eukaryota</taxon>
        <taxon>Metamonada</taxon>
        <taxon>Parabasalia</taxon>
        <taxon>Trichomonadida</taxon>
        <taxon>Trichomonadidae</taxon>
        <taxon>Trichomonas</taxon>
    </lineage>
</organism>
<feature type="binding site" evidence="2">
    <location>
        <position position="103"/>
    </location>
    <ligand>
        <name>substrate</name>
    </ligand>
</feature>
<dbReference type="PRINTS" id="PR00069">
    <property type="entry name" value="ALDKETRDTASE"/>
</dbReference>
<feature type="active site" description="Proton donor" evidence="1">
    <location>
        <position position="41"/>
    </location>
</feature>
<dbReference type="VEuPathDB" id="TrichDB:TVAGG3_0242580"/>
<dbReference type="OrthoDB" id="416253at2759"/>
<evidence type="ECO:0000256" key="1">
    <source>
        <dbReference type="PIRSR" id="PIRSR000097-1"/>
    </source>
</evidence>
<dbReference type="SMR" id="A2EHN6"/>
<protein>
    <submittedName>
        <fullName evidence="5">Oxidoreductase, aldo/keto reductase family protein</fullName>
    </submittedName>
</protein>
<dbReference type="InterPro" id="IPR018170">
    <property type="entry name" value="Aldo/ket_reductase_CS"/>
</dbReference>
<dbReference type="InterPro" id="IPR036812">
    <property type="entry name" value="NAD(P)_OxRdtase_dom_sf"/>
</dbReference>
<feature type="domain" description="NADP-dependent oxidoreductase" evidence="4">
    <location>
        <begin position="6"/>
        <end position="286"/>
    </location>
</feature>
<dbReference type="GO" id="GO:0004032">
    <property type="term" value="F:aldose reductase (NADPH) activity"/>
    <property type="evidence" value="ECO:0000318"/>
    <property type="project" value="GO_Central"/>
</dbReference>
<dbReference type="GO" id="GO:0005829">
    <property type="term" value="C:cytosol"/>
    <property type="evidence" value="ECO:0000318"/>
    <property type="project" value="GO_Central"/>
</dbReference>
<gene>
    <name evidence="5" type="ORF">TVAG_312310</name>
</gene>
<feature type="site" description="Lowers pKa of active site Tyr" evidence="3">
    <location>
        <position position="70"/>
    </location>
</feature>
<evidence type="ECO:0000256" key="2">
    <source>
        <dbReference type="PIRSR" id="PIRSR000097-2"/>
    </source>
</evidence>
<evidence type="ECO:0000313" key="5">
    <source>
        <dbReference type="EMBL" id="EAY07832.1"/>
    </source>
</evidence>
<dbReference type="STRING" id="5722.A2EHN6"/>
<dbReference type="eggNOG" id="KOG1577">
    <property type="taxonomic scope" value="Eukaryota"/>
</dbReference>